<dbReference type="InterPro" id="IPR050834">
    <property type="entry name" value="Glycosyltransf_2"/>
</dbReference>
<dbReference type="Gene3D" id="3.90.550.10">
    <property type="entry name" value="Spore Coat Polysaccharide Biosynthesis Protein SpsA, Chain A"/>
    <property type="match status" value="1"/>
</dbReference>
<evidence type="ECO:0000259" key="1">
    <source>
        <dbReference type="Pfam" id="PF00535"/>
    </source>
</evidence>
<organism evidence="2 3">
    <name type="scientific">Shiella aurantiaca</name>
    <dbReference type="NCBI Taxonomy" id="3058365"/>
    <lineage>
        <taxon>Bacteria</taxon>
        <taxon>Pseudomonadati</taxon>
        <taxon>Bacteroidota</taxon>
        <taxon>Cytophagia</taxon>
        <taxon>Cytophagales</taxon>
        <taxon>Shiellaceae</taxon>
        <taxon>Shiella</taxon>
    </lineage>
</organism>
<dbReference type="EC" id="2.4.-.-" evidence="2"/>
<keyword evidence="2" id="KW-0328">Glycosyltransferase</keyword>
<evidence type="ECO:0000313" key="2">
    <source>
        <dbReference type="EMBL" id="MDN4166924.1"/>
    </source>
</evidence>
<evidence type="ECO:0000313" key="3">
    <source>
        <dbReference type="Proteomes" id="UP001168552"/>
    </source>
</evidence>
<name>A0ABT8F981_9BACT</name>
<gene>
    <name evidence="2" type="ORF">QWY31_15540</name>
</gene>
<dbReference type="EMBL" id="JAUHJS010000009">
    <property type="protein sequence ID" value="MDN4166924.1"/>
    <property type="molecule type" value="Genomic_DNA"/>
</dbReference>
<accession>A0ABT8F981</accession>
<keyword evidence="3" id="KW-1185">Reference proteome</keyword>
<dbReference type="RefSeq" id="WP_320005463.1">
    <property type="nucleotide sequence ID" value="NZ_JAUHJS010000009.1"/>
</dbReference>
<dbReference type="PANTHER" id="PTHR43685:SF2">
    <property type="entry name" value="GLYCOSYLTRANSFERASE 2-LIKE DOMAIN-CONTAINING PROTEIN"/>
    <property type="match status" value="1"/>
</dbReference>
<keyword evidence="2" id="KW-0808">Transferase</keyword>
<comment type="caution">
    <text evidence="2">The sequence shown here is derived from an EMBL/GenBank/DDBJ whole genome shotgun (WGS) entry which is preliminary data.</text>
</comment>
<feature type="domain" description="Glycosyltransferase 2-like" evidence="1">
    <location>
        <begin position="10"/>
        <end position="121"/>
    </location>
</feature>
<dbReference type="Proteomes" id="UP001168552">
    <property type="component" value="Unassembled WGS sequence"/>
</dbReference>
<protein>
    <submittedName>
        <fullName evidence="2">Glycosyltransferase</fullName>
        <ecNumber evidence="2">2.4.-.-</ecNumber>
    </submittedName>
</protein>
<dbReference type="GO" id="GO:0016757">
    <property type="term" value="F:glycosyltransferase activity"/>
    <property type="evidence" value="ECO:0007669"/>
    <property type="project" value="UniProtKB-KW"/>
</dbReference>
<reference evidence="2" key="1">
    <citation type="submission" date="2023-06" db="EMBL/GenBank/DDBJ databases">
        <title>Cytophagales bacterium Strain LB-30, isolated from soil.</title>
        <authorList>
            <person name="Liu B."/>
        </authorList>
    </citation>
    <scope>NUCLEOTIDE SEQUENCE</scope>
    <source>
        <strain evidence="2">LB-30</strain>
    </source>
</reference>
<proteinExistence type="predicted"/>
<sequence length="291" mass="33898">MANEKLPLVSIICVCYQHKAYITNALRSVVQQTYPHCELIIVDNGSTDGSVEEIKFFLTQHPDAQAIFFEQTKTYPAAFNEGLKRSKGDYIIDLAGDDMLLSQRAEWAVEKMQEEEGLGVQFTDAILISQEGHYLGLHSDAYPHESIPQGMIYEYLLSRYFLLAPTMCFRRKMLEEVGGYDASLHFEDFDTWVRTAQRWKYQYIPIPTVRRRIHDKSLSQAQKKGKNAHLMDVYKVCCKAFLQHTYKKEERALLQRIRYEMGHALRQGRWAIAGRYLILSLQILLRYHKMS</sequence>
<dbReference type="Pfam" id="PF00535">
    <property type="entry name" value="Glycos_transf_2"/>
    <property type="match status" value="1"/>
</dbReference>
<dbReference type="InterPro" id="IPR029044">
    <property type="entry name" value="Nucleotide-diphossugar_trans"/>
</dbReference>
<dbReference type="InterPro" id="IPR001173">
    <property type="entry name" value="Glyco_trans_2-like"/>
</dbReference>
<dbReference type="SUPFAM" id="SSF53448">
    <property type="entry name" value="Nucleotide-diphospho-sugar transferases"/>
    <property type="match status" value="1"/>
</dbReference>
<dbReference type="PANTHER" id="PTHR43685">
    <property type="entry name" value="GLYCOSYLTRANSFERASE"/>
    <property type="match status" value="1"/>
</dbReference>